<reference evidence="1" key="1">
    <citation type="submission" date="2022-08" db="EMBL/GenBank/DDBJ databases">
        <authorList>
            <person name="Li F."/>
        </authorList>
    </citation>
    <scope>NUCLEOTIDE SEQUENCE</scope>
    <source>
        <strain evidence="1">MQZ15Z-1</strain>
    </source>
</reference>
<dbReference type="InterPro" id="IPR014598">
    <property type="entry name" value="UCP035865"/>
</dbReference>
<evidence type="ECO:0000313" key="2">
    <source>
        <dbReference type="Proteomes" id="UP001151088"/>
    </source>
</evidence>
<dbReference type="RefSeq" id="WP_258730431.1">
    <property type="nucleotide sequence ID" value="NZ_JANTHZ010000001.1"/>
</dbReference>
<dbReference type="PIRSF" id="PIRSF035865">
    <property type="entry name" value="UCP035865"/>
    <property type="match status" value="1"/>
</dbReference>
<comment type="caution">
    <text evidence="1">The sequence shown here is derived from an EMBL/GenBank/DDBJ whole genome shotgun (WGS) entry which is preliminary data.</text>
</comment>
<organism evidence="1 2">
    <name type="scientific">Ancylobacter mangrovi</name>
    <dbReference type="NCBI Taxonomy" id="2972472"/>
    <lineage>
        <taxon>Bacteria</taxon>
        <taxon>Pseudomonadati</taxon>
        <taxon>Pseudomonadota</taxon>
        <taxon>Alphaproteobacteria</taxon>
        <taxon>Hyphomicrobiales</taxon>
        <taxon>Xanthobacteraceae</taxon>
        <taxon>Ancylobacter</taxon>
    </lineage>
</organism>
<sequence length="378" mass="40411">MIVRQFLLWARTAPDAARAKAISALARAYTSADLGAADRAALETALPLLAADPSPDVRLALASALSRHPLVPVDIVLTLAELDGEAGEVMLTHSPVLNTRELIEFCESGDAVRQAAIASREGLPAPVAAALAETGHAEACLALVRNVSADIPGFALGRIVVRHGHVGTIREALLARPDLPAAAHQAVIRAVAGTLSSFVAQRQWLEPDVAARVVREACDSAAVETAGREGADVRALVEILKSQGELTPALALRSLLSGQVRMFLETVSVLSGLPTDRIAALAADRSGDAFRVLYNRIGLPAGAYLAFRTALEVLQREDYVDEADEEEAGLKRRIVDTVLDRYASQGETDNKLVGVLERWKENAVRDARERREQRELAA</sequence>
<dbReference type="EMBL" id="JANTHZ010000001">
    <property type="protein sequence ID" value="MCS0493499.1"/>
    <property type="molecule type" value="Genomic_DNA"/>
</dbReference>
<name>A0A9X2P7F8_9HYPH</name>
<dbReference type="Proteomes" id="UP001151088">
    <property type="component" value="Unassembled WGS sequence"/>
</dbReference>
<evidence type="ECO:0000313" key="1">
    <source>
        <dbReference type="EMBL" id="MCS0493499.1"/>
    </source>
</evidence>
<dbReference type="AlphaFoldDB" id="A0A9X2P7F8"/>
<accession>A0A9X2P7F8</accession>
<dbReference type="Pfam" id="PF10098">
    <property type="entry name" value="DUF2336"/>
    <property type="match status" value="1"/>
</dbReference>
<gene>
    <name evidence="1" type="ORF">NVS89_00210</name>
</gene>
<proteinExistence type="predicted"/>
<dbReference type="InterPro" id="IPR019285">
    <property type="entry name" value="DUF2336"/>
</dbReference>
<protein>
    <submittedName>
        <fullName evidence="1">DUF2336 domain-containing protein</fullName>
    </submittedName>
</protein>
<keyword evidence="2" id="KW-1185">Reference proteome</keyword>